<dbReference type="EMBL" id="SNRY01004941">
    <property type="protein sequence ID" value="KAA6316273.1"/>
    <property type="molecule type" value="Genomic_DNA"/>
</dbReference>
<reference evidence="1" key="1">
    <citation type="submission" date="2019-03" db="EMBL/GenBank/DDBJ databases">
        <title>Single cell metagenomics reveals metabolic interactions within the superorganism composed of flagellate Streblomastix strix and complex community of Bacteroidetes bacteria on its surface.</title>
        <authorList>
            <person name="Treitli S.C."/>
            <person name="Kolisko M."/>
            <person name="Husnik F."/>
            <person name="Keeling P."/>
            <person name="Hampl V."/>
        </authorList>
    </citation>
    <scope>NUCLEOTIDE SEQUENCE</scope>
    <source>
        <strain evidence="1">STM</strain>
    </source>
</reference>
<organism evidence="1">
    <name type="scientific">termite gut metagenome</name>
    <dbReference type="NCBI Taxonomy" id="433724"/>
    <lineage>
        <taxon>unclassified sequences</taxon>
        <taxon>metagenomes</taxon>
        <taxon>organismal metagenomes</taxon>
    </lineage>
</organism>
<protein>
    <submittedName>
        <fullName evidence="1">Uncharacterized protein</fullName>
    </submittedName>
</protein>
<evidence type="ECO:0000313" key="1">
    <source>
        <dbReference type="EMBL" id="KAA6316273.1"/>
    </source>
</evidence>
<name>A0A5J4Q6K6_9ZZZZ</name>
<accession>A0A5J4Q6K6</accession>
<dbReference type="AlphaFoldDB" id="A0A5J4Q6K6"/>
<proteinExistence type="predicted"/>
<gene>
    <name evidence="1" type="ORF">EZS27_033394</name>
</gene>
<comment type="caution">
    <text evidence="1">The sequence shown here is derived from an EMBL/GenBank/DDBJ whole genome shotgun (WGS) entry which is preliminary data.</text>
</comment>
<sequence length="69" mass="7777">FLPFYLQTISQTGKSGQTLNVVKILSHADSLLTIDSFIPPQKIKCCINTLSEKEQVSMQHIKIQLLLFS</sequence>
<feature type="non-terminal residue" evidence="1">
    <location>
        <position position="1"/>
    </location>
</feature>